<name>A0A9W7VZ50_9PEZI</name>
<sequence>MHVIPPLAALAGLVAAANAVAHNQHGQFHNKVYRRSNDSLTTATVYDTKTMTFTHCPATVTDCAAESGGSEVFVTTTVDIYTTVCPVTAVASASSAIRSSIASASRIASLGSATPDVPLNTAVSPSPVEAAGVVTGTSTTVVTTTIHSTSTKYLTETVYATRSKSSVAASPTPATNAAPSGSAGASAPDTNTVHWTSTHTNYITVSPGAANDGIRVRQRRPHQRPERLVRPQLHHRSPRRST</sequence>
<dbReference type="AlphaFoldDB" id="A0A9W7VZ50"/>
<accession>A0A9W7VZ50</accession>
<feature type="signal peptide" evidence="2">
    <location>
        <begin position="1"/>
        <end position="19"/>
    </location>
</feature>
<organism evidence="3 4">
    <name type="scientific">Teratosphaeria destructans</name>
    <dbReference type="NCBI Taxonomy" id="418781"/>
    <lineage>
        <taxon>Eukaryota</taxon>
        <taxon>Fungi</taxon>
        <taxon>Dikarya</taxon>
        <taxon>Ascomycota</taxon>
        <taxon>Pezizomycotina</taxon>
        <taxon>Dothideomycetes</taxon>
        <taxon>Dothideomycetidae</taxon>
        <taxon>Mycosphaerellales</taxon>
        <taxon>Teratosphaeriaceae</taxon>
        <taxon>Teratosphaeria</taxon>
    </lineage>
</organism>
<protein>
    <submittedName>
        <fullName evidence="3">Lustrin a-like protein</fullName>
    </submittedName>
</protein>
<evidence type="ECO:0000313" key="4">
    <source>
        <dbReference type="Proteomes" id="UP001138500"/>
    </source>
</evidence>
<dbReference type="EMBL" id="RIBY02002359">
    <property type="protein sequence ID" value="KAH9818163.1"/>
    <property type="molecule type" value="Genomic_DNA"/>
</dbReference>
<reference evidence="3 4" key="1">
    <citation type="journal article" date="2018" name="IMA Fungus">
        <title>IMA Genome-F 10: Nine draft genome sequences of Claviceps purpurea s.lat., including C. arundinis, C. humidiphila, and C. cf. spartinae, pseudomolecules for the pitch canker pathogen Fusarium circinatum, draft genome of Davidsoniella eucalypti, Grosmannia galeiformis, Quambalaria eucalypti, and Teratosphaeria destructans.</title>
        <authorList>
            <person name="Wingfield B.D."/>
            <person name="Liu M."/>
            <person name="Nguyen H.D."/>
            <person name="Lane F.A."/>
            <person name="Morgan S.W."/>
            <person name="De Vos L."/>
            <person name="Wilken P.M."/>
            <person name="Duong T.A."/>
            <person name="Aylward J."/>
            <person name="Coetzee M.P."/>
            <person name="Dadej K."/>
            <person name="De Beer Z.W."/>
            <person name="Findlay W."/>
            <person name="Havenga M."/>
            <person name="Kolarik M."/>
            <person name="Menzies J.G."/>
            <person name="Naidoo K."/>
            <person name="Pochopski O."/>
            <person name="Shoukouhi P."/>
            <person name="Santana Q.C."/>
            <person name="Seifert K.A."/>
            <person name="Soal N."/>
            <person name="Steenkamp E.T."/>
            <person name="Tatham C.T."/>
            <person name="van der Nest M.A."/>
            <person name="Wingfield M.J."/>
        </authorList>
    </citation>
    <scope>NUCLEOTIDE SEQUENCE [LARGE SCALE GENOMIC DNA]</scope>
    <source>
        <strain evidence="3">CMW44962</strain>
    </source>
</reference>
<feature type="region of interest" description="Disordered" evidence="1">
    <location>
        <begin position="163"/>
        <end position="242"/>
    </location>
</feature>
<reference evidence="3 4" key="2">
    <citation type="journal article" date="2021" name="Curr. Genet.">
        <title>Genetic response to nitrogen starvation in the aggressive Eucalyptus foliar pathogen Teratosphaeria destructans.</title>
        <authorList>
            <person name="Havenga M."/>
            <person name="Wingfield B.D."/>
            <person name="Wingfield M.J."/>
            <person name="Dreyer L.L."/>
            <person name="Roets F."/>
            <person name="Aylward J."/>
        </authorList>
    </citation>
    <scope>NUCLEOTIDE SEQUENCE [LARGE SCALE GENOMIC DNA]</scope>
    <source>
        <strain evidence="3">CMW44962</strain>
    </source>
</reference>
<evidence type="ECO:0000256" key="2">
    <source>
        <dbReference type="SAM" id="SignalP"/>
    </source>
</evidence>
<evidence type="ECO:0000313" key="3">
    <source>
        <dbReference type="EMBL" id="KAH9818163.1"/>
    </source>
</evidence>
<feature type="chain" id="PRO_5040954440" evidence="2">
    <location>
        <begin position="20"/>
        <end position="242"/>
    </location>
</feature>
<dbReference type="Proteomes" id="UP001138500">
    <property type="component" value="Unassembled WGS sequence"/>
</dbReference>
<feature type="compositionally biased region" description="Polar residues" evidence="1">
    <location>
        <begin position="189"/>
        <end position="204"/>
    </location>
</feature>
<comment type="caution">
    <text evidence="3">The sequence shown here is derived from an EMBL/GenBank/DDBJ whole genome shotgun (WGS) entry which is preliminary data.</text>
</comment>
<feature type="compositionally biased region" description="Low complexity" evidence="1">
    <location>
        <begin position="165"/>
        <end position="188"/>
    </location>
</feature>
<evidence type="ECO:0000256" key="1">
    <source>
        <dbReference type="SAM" id="MobiDB-lite"/>
    </source>
</evidence>
<feature type="compositionally biased region" description="Basic residues" evidence="1">
    <location>
        <begin position="232"/>
        <end position="242"/>
    </location>
</feature>
<keyword evidence="4" id="KW-1185">Reference proteome</keyword>
<proteinExistence type="predicted"/>
<keyword evidence="2" id="KW-0732">Signal</keyword>
<dbReference type="OrthoDB" id="3923593at2759"/>
<gene>
    <name evidence="3" type="ORF">Tdes44962_MAKER10360</name>
</gene>